<dbReference type="InterPro" id="IPR029024">
    <property type="entry name" value="TerB-like"/>
</dbReference>
<dbReference type="EMBL" id="VSZS01000067">
    <property type="protein sequence ID" value="TYR30171.1"/>
    <property type="molecule type" value="Genomic_DNA"/>
</dbReference>
<evidence type="ECO:0000313" key="3">
    <source>
        <dbReference type="Proteomes" id="UP000323258"/>
    </source>
</evidence>
<comment type="caution">
    <text evidence="2">The sequence shown here is derived from an EMBL/GenBank/DDBJ whole genome shotgun (WGS) entry which is preliminary data.</text>
</comment>
<dbReference type="OrthoDB" id="5459344at2"/>
<reference evidence="2 3" key="2">
    <citation type="submission" date="2019-09" db="EMBL/GenBank/DDBJ databases">
        <title>Mesorhizobium sp. MaA-C15 isolated from Microcystis aeruginosa.</title>
        <authorList>
            <person name="Jeong S.E."/>
            <person name="Jin H.M."/>
            <person name="Jeon C.O."/>
        </authorList>
    </citation>
    <scope>NUCLEOTIDE SEQUENCE [LARGE SCALE GENOMIC DNA]</scope>
    <source>
        <strain evidence="2 3">MaA-C15</strain>
    </source>
</reference>
<reference evidence="2 3" key="1">
    <citation type="submission" date="2019-08" db="EMBL/GenBank/DDBJ databases">
        <authorList>
            <person name="Seo Y.L."/>
        </authorList>
    </citation>
    <scope>NUCLEOTIDE SEQUENCE [LARGE SCALE GENOMIC DNA]</scope>
    <source>
        <strain evidence="2 3">MaA-C15</strain>
    </source>
</reference>
<keyword evidence="3" id="KW-1185">Reference proteome</keyword>
<evidence type="ECO:0000313" key="2">
    <source>
        <dbReference type="EMBL" id="TYR30171.1"/>
    </source>
</evidence>
<proteinExistence type="predicted"/>
<name>A0A5D4GMU8_9HYPH</name>
<dbReference type="CDD" id="cd07178">
    <property type="entry name" value="terB_like_YebE"/>
    <property type="match status" value="1"/>
</dbReference>
<dbReference type="Pfam" id="PF04391">
    <property type="entry name" value="DUF533"/>
    <property type="match status" value="1"/>
</dbReference>
<dbReference type="Proteomes" id="UP000323258">
    <property type="component" value="Unassembled WGS sequence"/>
</dbReference>
<gene>
    <name evidence="2" type="ORF">FY036_20015</name>
</gene>
<dbReference type="Gene3D" id="1.10.3680.10">
    <property type="entry name" value="TerB-like"/>
    <property type="match status" value="1"/>
</dbReference>
<dbReference type="SUPFAM" id="SSF158682">
    <property type="entry name" value="TerB-like"/>
    <property type="match status" value="1"/>
</dbReference>
<organism evidence="2 3">
    <name type="scientific">Neoaquamicrobium microcysteis</name>
    <dbReference type="NCBI Taxonomy" id="2682781"/>
    <lineage>
        <taxon>Bacteria</taxon>
        <taxon>Pseudomonadati</taxon>
        <taxon>Pseudomonadota</taxon>
        <taxon>Alphaproteobacteria</taxon>
        <taxon>Hyphomicrobiales</taxon>
        <taxon>Phyllobacteriaceae</taxon>
        <taxon>Neoaquamicrobium</taxon>
    </lineage>
</organism>
<dbReference type="RefSeq" id="WP_148916529.1">
    <property type="nucleotide sequence ID" value="NZ_VSZS01000067.1"/>
</dbReference>
<sequence length="238" mass="24600">MLDARKLLDDLLGSKVPGTEGTVRDKAGQAAQMARDNPLAAGALAAVLLGTGAGRSITGSALKLGGMAAVAGLAYKAYQNYKNGDQPGSAAPASTQPELLPPPSDTPFHPAQAPQGEGEFALAVARAMIAAARADGHIDAAERARIADKLQLSGIGAEAEEFLLAEIDKPVDLDALVNAAQTDAQKVELYTASRLAIEPRTRAERGYLDMLAGRLKLPDALVDHIEATVSEVKTDAAV</sequence>
<dbReference type="AlphaFoldDB" id="A0A5D4GMU8"/>
<dbReference type="InterPro" id="IPR007486">
    <property type="entry name" value="YebE"/>
</dbReference>
<evidence type="ECO:0000256" key="1">
    <source>
        <dbReference type="SAM" id="MobiDB-lite"/>
    </source>
</evidence>
<accession>A0A5D4GMU8</accession>
<protein>
    <submittedName>
        <fullName evidence="2">Tellurite resistance TerB family protein</fullName>
    </submittedName>
</protein>
<feature type="region of interest" description="Disordered" evidence="1">
    <location>
        <begin position="85"/>
        <end position="114"/>
    </location>
</feature>